<sequence length="131" mass="14308">MRPTDSNSGRAPPSESLTNSNSVAKLPGRWLSLNRSLIHSVARAPSLNRMAASNINSDAAIQANFSGSGSFANTNMAARGLIQLNHIAHWSFFLTTSVHSLKNIDFPFPEATTKQLMYGTYTMPSQYFESN</sequence>
<comment type="caution">
    <text evidence="2">The sequence shown here is derived from an EMBL/GenBank/DDBJ whole genome shotgun (WGS) entry which is preliminary data.</text>
</comment>
<evidence type="ECO:0000313" key="4">
    <source>
        <dbReference type="Proteomes" id="UP000235388"/>
    </source>
</evidence>
<evidence type="ECO:0000313" key="3">
    <source>
        <dbReference type="EMBL" id="PLW58434.1"/>
    </source>
</evidence>
<protein>
    <submittedName>
        <fullName evidence="2">Uncharacterized protein</fullName>
    </submittedName>
</protein>
<dbReference type="AlphaFoldDB" id="A0A2N5VEP4"/>
<gene>
    <name evidence="3" type="ORF">PCANC_00609</name>
    <name evidence="2" type="ORF">PCASD_02862</name>
</gene>
<proteinExistence type="predicted"/>
<evidence type="ECO:0000256" key="1">
    <source>
        <dbReference type="SAM" id="MobiDB-lite"/>
    </source>
</evidence>
<dbReference type="EMBL" id="PGCI01000024">
    <property type="protein sequence ID" value="PLW48376.1"/>
    <property type="molecule type" value="Genomic_DNA"/>
</dbReference>
<feature type="region of interest" description="Disordered" evidence="1">
    <location>
        <begin position="1"/>
        <end position="21"/>
    </location>
</feature>
<organism evidence="2 5">
    <name type="scientific">Puccinia coronata f. sp. avenae</name>
    <dbReference type="NCBI Taxonomy" id="200324"/>
    <lineage>
        <taxon>Eukaryota</taxon>
        <taxon>Fungi</taxon>
        <taxon>Dikarya</taxon>
        <taxon>Basidiomycota</taxon>
        <taxon>Pucciniomycotina</taxon>
        <taxon>Pucciniomycetes</taxon>
        <taxon>Pucciniales</taxon>
        <taxon>Pucciniaceae</taxon>
        <taxon>Puccinia</taxon>
    </lineage>
</organism>
<accession>A0A2N5VEP4</accession>
<dbReference type="Proteomes" id="UP000235392">
    <property type="component" value="Unassembled WGS sequence"/>
</dbReference>
<dbReference type="Proteomes" id="UP000235388">
    <property type="component" value="Unassembled WGS sequence"/>
</dbReference>
<name>A0A2N5VEP4_9BASI</name>
<evidence type="ECO:0000313" key="2">
    <source>
        <dbReference type="EMBL" id="PLW48376.1"/>
    </source>
</evidence>
<evidence type="ECO:0000313" key="5">
    <source>
        <dbReference type="Proteomes" id="UP000235392"/>
    </source>
</evidence>
<reference evidence="4 5" key="1">
    <citation type="submission" date="2017-11" db="EMBL/GenBank/DDBJ databases">
        <title>De novo assembly and phasing of dikaryotic genomes from two isolates of Puccinia coronata f. sp. avenae, the causal agent of oat crown rust.</title>
        <authorList>
            <person name="Miller M.E."/>
            <person name="Zhang Y."/>
            <person name="Omidvar V."/>
            <person name="Sperschneider J."/>
            <person name="Schwessinger B."/>
            <person name="Raley C."/>
            <person name="Palmer J.M."/>
            <person name="Garnica D."/>
            <person name="Upadhyaya N."/>
            <person name="Rathjen J."/>
            <person name="Taylor J.M."/>
            <person name="Park R.F."/>
            <person name="Dodds P.N."/>
            <person name="Hirsch C.D."/>
            <person name="Kianian S.F."/>
            <person name="Figueroa M."/>
        </authorList>
    </citation>
    <scope>NUCLEOTIDE SEQUENCE [LARGE SCALE GENOMIC DNA]</scope>
    <source>
        <strain evidence="3">12NC29</strain>
        <strain evidence="2">12SD80</strain>
    </source>
</reference>
<dbReference type="EMBL" id="PGCJ01000003">
    <property type="protein sequence ID" value="PLW58434.1"/>
    <property type="molecule type" value="Genomic_DNA"/>
</dbReference>
<keyword evidence="4" id="KW-1185">Reference proteome</keyword>